<accession>A0AAW0QSA6</accession>
<name>A0AAW0QSA6_9PEZI</name>
<dbReference type="EMBL" id="JAQQWP010000009">
    <property type="protein sequence ID" value="KAK8100453.1"/>
    <property type="molecule type" value="Genomic_DNA"/>
</dbReference>
<dbReference type="AlphaFoldDB" id="A0AAW0QSA6"/>
<sequence length="79" mass="8571">MADNTVNENGKDDESGDDACLDFLASIIFVLEDEVPDFFLNDIWEKVAARRGISVATVKAICEKVKENCKGTAEPSSSS</sequence>
<protein>
    <submittedName>
        <fullName evidence="1">Uncharacterized protein</fullName>
    </submittedName>
</protein>
<comment type="caution">
    <text evidence="1">The sequence shown here is derived from an EMBL/GenBank/DDBJ whole genome shotgun (WGS) entry which is preliminary data.</text>
</comment>
<organism evidence="1 2">
    <name type="scientific">Apiospora kogelbergensis</name>
    <dbReference type="NCBI Taxonomy" id="1337665"/>
    <lineage>
        <taxon>Eukaryota</taxon>
        <taxon>Fungi</taxon>
        <taxon>Dikarya</taxon>
        <taxon>Ascomycota</taxon>
        <taxon>Pezizomycotina</taxon>
        <taxon>Sordariomycetes</taxon>
        <taxon>Xylariomycetidae</taxon>
        <taxon>Amphisphaeriales</taxon>
        <taxon>Apiosporaceae</taxon>
        <taxon>Apiospora</taxon>
    </lineage>
</organism>
<gene>
    <name evidence="1" type="ORF">PG999_010827</name>
</gene>
<evidence type="ECO:0000313" key="2">
    <source>
        <dbReference type="Proteomes" id="UP001392437"/>
    </source>
</evidence>
<evidence type="ECO:0000313" key="1">
    <source>
        <dbReference type="EMBL" id="KAK8100453.1"/>
    </source>
</evidence>
<dbReference type="Proteomes" id="UP001392437">
    <property type="component" value="Unassembled WGS sequence"/>
</dbReference>
<reference evidence="1 2" key="1">
    <citation type="submission" date="2023-01" db="EMBL/GenBank/DDBJ databases">
        <title>Analysis of 21 Apiospora genomes using comparative genomics revels a genus with tremendous synthesis potential of carbohydrate active enzymes and secondary metabolites.</title>
        <authorList>
            <person name="Sorensen T."/>
        </authorList>
    </citation>
    <scope>NUCLEOTIDE SEQUENCE [LARGE SCALE GENOMIC DNA]</scope>
    <source>
        <strain evidence="1 2">CBS 117206</strain>
    </source>
</reference>
<keyword evidence="2" id="KW-1185">Reference proteome</keyword>
<proteinExistence type="predicted"/>